<dbReference type="InterPro" id="IPR037480">
    <property type="entry name" value="YihR-like"/>
</dbReference>
<dbReference type="PANTHER" id="PTHR10091">
    <property type="entry name" value="ALDOSE-1-EPIMERASE"/>
    <property type="match status" value="1"/>
</dbReference>
<dbReference type="InterPro" id="IPR008183">
    <property type="entry name" value="Aldose_1/G6P_1-epimerase"/>
</dbReference>
<evidence type="ECO:0000313" key="1">
    <source>
        <dbReference type="EMBL" id="ACU70757.1"/>
    </source>
</evidence>
<dbReference type="STRING" id="479433.Caci_1836"/>
<protein>
    <submittedName>
        <fullName evidence="1">Aldose 1-epimerase</fullName>
    </submittedName>
</protein>
<dbReference type="GO" id="GO:0030246">
    <property type="term" value="F:carbohydrate binding"/>
    <property type="evidence" value="ECO:0007669"/>
    <property type="project" value="InterPro"/>
</dbReference>
<name>C7QD47_CATAD</name>
<dbReference type="InParanoid" id="C7QD47"/>
<dbReference type="GO" id="GO:0006006">
    <property type="term" value="P:glucose metabolic process"/>
    <property type="evidence" value="ECO:0007669"/>
    <property type="project" value="TreeGrafter"/>
</dbReference>
<dbReference type="GO" id="GO:0004034">
    <property type="term" value="F:aldose 1-epimerase activity"/>
    <property type="evidence" value="ECO:0007669"/>
    <property type="project" value="TreeGrafter"/>
</dbReference>
<organism evidence="1 2">
    <name type="scientific">Catenulispora acidiphila (strain DSM 44928 / JCM 14897 / NBRC 102108 / NRRL B-24433 / ID139908)</name>
    <dbReference type="NCBI Taxonomy" id="479433"/>
    <lineage>
        <taxon>Bacteria</taxon>
        <taxon>Bacillati</taxon>
        <taxon>Actinomycetota</taxon>
        <taxon>Actinomycetes</taxon>
        <taxon>Catenulisporales</taxon>
        <taxon>Catenulisporaceae</taxon>
        <taxon>Catenulispora</taxon>
    </lineage>
</organism>
<dbReference type="CDD" id="cd09022">
    <property type="entry name" value="Aldose_epim_Ec_YihR"/>
    <property type="match status" value="1"/>
</dbReference>
<keyword evidence="2" id="KW-1185">Reference proteome</keyword>
<dbReference type="RefSeq" id="WP_012786051.1">
    <property type="nucleotide sequence ID" value="NC_013131.1"/>
</dbReference>
<dbReference type="OrthoDB" id="4739604at2"/>
<sequence>MISIPHTGSGGERPTGQQYTIKAGEYAATVTEVGAALRALRLNDRELIMEFPEDGVPVGGSGQLLIPWPNRIRDGKYTFRGVERELEISEAARHNAIHGLTRLAHWTPETHTDSSLRMTVRLEPQPGYPFALDVAAEYTLDADEGLTVSVTARNAGEWEAPYGIGSHAYLKTDGGLDGPQGLAQVPAGRWLMVDERMIPQCEVPVAGTPYDLRDRRPLRGLTLDTAYTDIVRDNDGRARVTLGQGADGVTMWFGEGLEWVQLFSGDPLDPPYHRSALAVEPMSCPPDAFNSGKGLIALEPGASVTHTWGIVSGAA</sequence>
<dbReference type="EMBL" id="CP001700">
    <property type="protein sequence ID" value="ACU70757.1"/>
    <property type="molecule type" value="Genomic_DNA"/>
</dbReference>
<dbReference type="GO" id="GO:0033499">
    <property type="term" value="P:galactose catabolic process via UDP-galactose, Leloir pathway"/>
    <property type="evidence" value="ECO:0007669"/>
    <property type="project" value="TreeGrafter"/>
</dbReference>
<accession>C7QD47</accession>
<dbReference type="eggNOG" id="COG2017">
    <property type="taxonomic scope" value="Bacteria"/>
</dbReference>
<dbReference type="InterPro" id="IPR011013">
    <property type="entry name" value="Gal_mutarotase_sf_dom"/>
</dbReference>
<dbReference type="AlphaFoldDB" id="C7QD47"/>
<proteinExistence type="predicted"/>
<dbReference type="PANTHER" id="PTHR10091:SF0">
    <property type="entry name" value="GALACTOSE MUTAROTASE"/>
    <property type="match status" value="1"/>
</dbReference>
<reference evidence="1 2" key="1">
    <citation type="journal article" date="2009" name="Stand. Genomic Sci.">
        <title>Complete genome sequence of Catenulispora acidiphila type strain (ID 139908).</title>
        <authorList>
            <person name="Copeland A."/>
            <person name="Lapidus A."/>
            <person name="Glavina Del Rio T."/>
            <person name="Nolan M."/>
            <person name="Lucas S."/>
            <person name="Chen F."/>
            <person name="Tice H."/>
            <person name="Cheng J.F."/>
            <person name="Bruce D."/>
            <person name="Goodwin L."/>
            <person name="Pitluck S."/>
            <person name="Mikhailova N."/>
            <person name="Pati A."/>
            <person name="Ivanova N."/>
            <person name="Mavromatis K."/>
            <person name="Chen A."/>
            <person name="Palaniappan K."/>
            <person name="Chain P."/>
            <person name="Land M."/>
            <person name="Hauser L."/>
            <person name="Chang Y.J."/>
            <person name="Jeffries C.D."/>
            <person name="Chertkov O."/>
            <person name="Brettin T."/>
            <person name="Detter J.C."/>
            <person name="Han C."/>
            <person name="Ali Z."/>
            <person name="Tindall B.J."/>
            <person name="Goker M."/>
            <person name="Bristow J."/>
            <person name="Eisen J.A."/>
            <person name="Markowitz V."/>
            <person name="Hugenholtz P."/>
            <person name="Kyrpides N.C."/>
            <person name="Klenk H.P."/>
        </authorList>
    </citation>
    <scope>NUCLEOTIDE SEQUENCE [LARGE SCALE GENOMIC DNA]</scope>
    <source>
        <strain evidence="2">DSM 44928 / JCM 14897 / NBRC 102108 / NRRL B-24433 / ID139908</strain>
    </source>
</reference>
<dbReference type="Proteomes" id="UP000000851">
    <property type="component" value="Chromosome"/>
</dbReference>
<dbReference type="KEGG" id="cai:Caci_1836"/>
<dbReference type="Gene3D" id="2.70.98.10">
    <property type="match status" value="1"/>
</dbReference>
<evidence type="ECO:0000313" key="2">
    <source>
        <dbReference type="Proteomes" id="UP000000851"/>
    </source>
</evidence>
<dbReference type="SUPFAM" id="SSF74650">
    <property type="entry name" value="Galactose mutarotase-like"/>
    <property type="match status" value="1"/>
</dbReference>
<gene>
    <name evidence="1" type="ordered locus">Caci_1836</name>
</gene>
<dbReference type="Pfam" id="PF01263">
    <property type="entry name" value="Aldose_epim"/>
    <property type="match status" value="1"/>
</dbReference>
<dbReference type="HOGENOM" id="CLU_052486_1_1_11"/>
<dbReference type="InterPro" id="IPR014718">
    <property type="entry name" value="GH-type_carb-bd"/>
</dbReference>